<gene>
    <name evidence="2" type="primary">ga21051</name>
    <name evidence="2" type="ORF">PR202_ga21051</name>
</gene>
<keyword evidence="1" id="KW-0732">Signal</keyword>
<dbReference type="SUPFAM" id="SSF53098">
    <property type="entry name" value="Ribonuclease H-like"/>
    <property type="match status" value="1"/>
</dbReference>
<comment type="caution">
    <text evidence="2">The sequence shown here is derived from an EMBL/GenBank/DDBJ whole genome shotgun (WGS) entry which is preliminary data.</text>
</comment>
<accession>A0AAV5CZT9</accession>
<evidence type="ECO:0000313" key="3">
    <source>
        <dbReference type="Proteomes" id="UP001054889"/>
    </source>
</evidence>
<protein>
    <recommendedName>
        <fullName evidence="4">RNase H type-1 domain-containing protein</fullName>
    </recommendedName>
</protein>
<dbReference type="EMBL" id="BQKI01000010">
    <property type="protein sequence ID" value="GJN03588.1"/>
    <property type="molecule type" value="Genomic_DNA"/>
</dbReference>
<dbReference type="AlphaFoldDB" id="A0AAV5CZT9"/>
<keyword evidence="3" id="KW-1185">Reference proteome</keyword>
<dbReference type="Proteomes" id="UP001054889">
    <property type="component" value="Unassembled WGS sequence"/>
</dbReference>
<organism evidence="2 3">
    <name type="scientific">Eleusine coracana subsp. coracana</name>
    <dbReference type="NCBI Taxonomy" id="191504"/>
    <lineage>
        <taxon>Eukaryota</taxon>
        <taxon>Viridiplantae</taxon>
        <taxon>Streptophyta</taxon>
        <taxon>Embryophyta</taxon>
        <taxon>Tracheophyta</taxon>
        <taxon>Spermatophyta</taxon>
        <taxon>Magnoliopsida</taxon>
        <taxon>Liliopsida</taxon>
        <taxon>Poales</taxon>
        <taxon>Poaceae</taxon>
        <taxon>PACMAD clade</taxon>
        <taxon>Chloridoideae</taxon>
        <taxon>Cynodonteae</taxon>
        <taxon>Eleusininae</taxon>
        <taxon>Eleusine</taxon>
    </lineage>
</organism>
<proteinExistence type="predicted"/>
<sequence length="82" mass="9203">MGTPLLTAWRILFYCGSAEEAEIIACVEGIKMASRWPECDFMLETDCEAAVHKLAHKGQCGRRLYGKQLRRGIVCMAGKLRI</sequence>
<reference evidence="2" key="2">
    <citation type="submission" date="2021-12" db="EMBL/GenBank/DDBJ databases">
        <title>Resequencing data analysis of finger millet.</title>
        <authorList>
            <person name="Hatakeyama M."/>
            <person name="Aluri S."/>
            <person name="Balachadran M.T."/>
            <person name="Sivarajan S.R."/>
            <person name="Poveda L."/>
            <person name="Shimizu-Inatsugi R."/>
            <person name="Schlapbach R."/>
            <person name="Sreeman S.M."/>
            <person name="Shimizu K.K."/>
        </authorList>
    </citation>
    <scope>NUCLEOTIDE SEQUENCE</scope>
</reference>
<evidence type="ECO:0000256" key="1">
    <source>
        <dbReference type="SAM" id="SignalP"/>
    </source>
</evidence>
<reference evidence="2" key="1">
    <citation type="journal article" date="2018" name="DNA Res.">
        <title>Multiple hybrid de novo genome assembly of finger millet, an orphan allotetraploid crop.</title>
        <authorList>
            <person name="Hatakeyama M."/>
            <person name="Aluri S."/>
            <person name="Balachadran M.T."/>
            <person name="Sivarajan S.R."/>
            <person name="Patrignani A."/>
            <person name="Gruter S."/>
            <person name="Poveda L."/>
            <person name="Shimizu-Inatsugi R."/>
            <person name="Baeten J."/>
            <person name="Francoijs K.J."/>
            <person name="Nataraja K.N."/>
            <person name="Reddy Y.A.N."/>
            <person name="Phadnis S."/>
            <person name="Ravikumar R.L."/>
            <person name="Schlapbach R."/>
            <person name="Sreeman S.M."/>
            <person name="Shimizu K.K."/>
        </authorList>
    </citation>
    <scope>NUCLEOTIDE SEQUENCE</scope>
</reference>
<evidence type="ECO:0008006" key="4">
    <source>
        <dbReference type="Google" id="ProtNLM"/>
    </source>
</evidence>
<feature type="chain" id="PRO_5043831486" description="RNase H type-1 domain-containing protein" evidence="1">
    <location>
        <begin position="19"/>
        <end position="82"/>
    </location>
</feature>
<evidence type="ECO:0000313" key="2">
    <source>
        <dbReference type="EMBL" id="GJN03588.1"/>
    </source>
</evidence>
<feature type="signal peptide" evidence="1">
    <location>
        <begin position="1"/>
        <end position="18"/>
    </location>
</feature>
<name>A0AAV5CZT9_ELECO</name>
<dbReference type="InterPro" id="IPR012337">
    <property type="entry name" value="RNaseH-like_sf"/>
</dbReference>